<gene>
    <name evidence="3" type="ORF">PSON_ATCC_30995.1.T1780030</name>
</gene>
<keyword evidence="4" id="KW-1185">Reference proteome</keyword>
<dbReference type="Proteomes" id="UP000692954">
    <property type="component" value="Unassembled WGS sequence"/>
</dbReference>
<evidence type="ECO:0000256" key="2">
    <source>
        <dbReference type="SAM" id="MobiDB-lite"/>
    </source>
</evidence>
<evidence type="ECO:0000256" key="1">
    <source>
        <dbReference type="ARBA" id="ARBA00022737"/>
    </source>
</evidence>
<reference evidence="3" key="1">
    <citation type="submission" date="2021-01" db="EMBL/GenBank/DDBJ databases">
        <authorList>
            <consortium name="Genoscope - CEA"/>
            <person name="William W."/>
        </authorList>
    </citation>
    <scope>NUCLEOTIDE SEQUENCE</scope>
</reference>
<keyword evidence="1" id="KW-0677">Repeat</keyword>
<dbReference type="SMART" id="SM00698">
    <property type="entry name" value="MORN"/>
    <property type="match status" value="3"/>
</dbReference>
<evidence type="ECO:0000313" key="4">
    <source>
        <dbReference type="Proteomes" id="UP000692954"/>
    </source>
</evidence>
<organism evidence="3 4">
    <name type="scientific">Paramecium sonneborni</name>
    <dbReference type="NCBI Taxonomy" id="65129"/>
    <lineage>
        <taxon>Eukaryota</taxon>
        <taxon>Sar</taxon>
        <taxon>Alveolata</taxon>
        <taxon>Ciliophora</taxon>
        <taxon>Intramacronucleata</taxon>
        <taxon>Oligohymenophorea</taxon>
        <taxon>Peniculida</taxon>
        <taxon>Parameciidae</taxon>
        <taxon>Paramecium</taxon>
    </lineage>
</organism>
<protein>
    <recommendedName>
        <fullName evidence="5">MORN repeat protein</fullName>
    </recommendedName>
</protein>
<feature type="compositionally biased region" description="Polar residues" evidence="2">
    <location>
        <begin position="115"/>
        <end position="152"/>
    </location>
</feature>
<accession>A0A8S1RJE6</accession>
<feature type="compositionally biased region" description="Low complexity" evidence="2">
    <location>
        <begin position="102"/>
        <end position="114"/>
    </location>
</feature>
<name>A0A8S1RJE6_9CILI</name>
<evidence type="ECO:0008006" key="5">
    <source>
        <dbReference type="Google" id="ProtNLM"/>
    </source>
</evidence>
<evidence type="ECO:0000313" key="3">
    <source>
        <dbReference type="EMBL" id="CAD8127597.1"/>
    </source>
</evidence>
<proteinExistence type="predicted"/>
<dbReference type="AlphaFoldDB" id="A0A8S1RJE6"/>
<dbReference type="GO" id="GO:0005829">
    <property type="term" value="C:cytosol"/>
    <property type="evidence" value="ECO:0007669"/>
    <property type="project" value="TreeGrafter"/>
</dbReference>
<comment type="caution">
    <text evidence="3">The sequence shown here is derived from an EMBL/GenBank/DDBJ whole genome shotgun (WGS) entry which is preliminary data.</text>
</comment>
<dbReference type="Pfam" id="PF02493">
    <property type="entry name" value="MORN"/>
    <property type="match status" value="3"/>
</dbReference>
<dbReference type="PANTHER" id="PTHR43215:SF14">
    <property type="entry name" value="RADIAL SPOKE HEAD 1 HOMOLOG"/>
    <property type="match status" value="1"/>
</dbReference>
<dbReference type="EMBL" id="CAJJDN010000178">
    <property type="protein sequence ID" value="CAD8127597.1"/>
    <property type="molecule type" value="Genomic_DNA"/>
</dbReference>
<dbReference type="InterPro" id="IPR003409">
    <property type="entry name" value="MORN"/>
</dbReference>
<dbReference type="OrthoDB" id="305048at2759"/>
<dbReference type="PANTHER" id="PTHR43215">
    <property type="entry name" value="RADIAL SPOKE HEAD 1 HOMOLOG"/>
    <property type="match status" value="1"/>
</dbReference>
<sequence length="330" mass="38348">MYKTSFIPPSPQPTYIQLSYVRYIQPPIQTIIKSQTTQLQHSPISIPTTRVYHVQPIIPVRHSNSIHQSYTTRTVNPQSYQMVLNTPYQQQSYVRSPIINQPQQQQYKQSFHQQSPVTQQFQSRQSKQAPSSMSNYQAAPSYQHKPQYSQPPILSQQEDDLEKKFQDAIDRTRDLVQKYNKPQSKKEEPEKELQDLALQYEDGYIYRGQGYEPATRDGFGVLTDQNDNEVYSGYWQDNQYHGQGKLINYSAEEIQGPFDYTDLSIIENGWLSYEGEFFQGKMQGNGTLYLTNGERYEGQFHDGMIEGKGVFLTQDGQQIEGHWREGVLEN</sequence>
<feature type="region of interest" description="Disordered" evidence="2">
    <location>
        <begin position="102"/>
        <end position="152"/>
    </location>
</feature>